<dbReference type="OrthoDB" id="9780392at2"/>
<feature type="binding site" evidence="5">
    <location>
        <position position="71"/>
    </location>
    <ligand>
        <name>substrate</name>
    </ligand>
</feature>
<comment type="catalytic activity">
    <reaction evidence="5">
        <text>pyridoxamine 5'-phosphate + O2 + H2O = pyridoxal 5'-phosphate + H2O2 + NH4(+)</text>
        <dbReference type="Rhea" id="RHEA:15817"/>
        <dbReference type="ChEBI" id="CHEBI:15377"/>
        <dbReference type="ChEBI" id="CHEBI:15379"/>
        <dbReference type="ChEBI" id="CHEBI:16240"/>
        <dbReference type="ChEBI" id="CHEBI:28938"/>
        <dbReference type="ChEBI" id="CHEBI:58451"/>
        <dbReference type="ChEBI" id="CHEBI:597326"/>
        <dbReference type="EC" id="1.4.3.5"/>
    </reaction>
</comment>
<protein>
    <recommendedName>
        <fullName evidence="5">Pyridoxine/pyridoxamine 5'-phosphate oxidase</fullName>
        <ecNumber evidence="5">1.4.3.5</ecNumber>
    </recommendedName>
    <alternativeName>
        <fullName evidence="5">PNP/PMP oxidase</fullName>
        <shortName evidence="5">PNPOx</shortName>
    </alternativeName>
    <alternativeName>
        <fullName evidence="5">Pyridoxal 5'-phosphate synthase</fullName>
    </alternativeName>
</protein>
<evidence type="ECO:0000256" key="6">
    <source>
        <dbReference type="PIRSR" id="PIRSR000190-2"/>
    </source>
</evidence>
<dbReference type="NCBIfam" id="TIGR00558">
    <property type="entry name" value="pdxH"/>
    <property type="match status" value="1"/>
</dbReference>
<feature type="binding site" evidence="5">
    <location>
        <begin position="198"/>
        <end position="200"/>
    </location>
    <ligand>
        <name>substrate</name>
    </ligand>
</feature>
<comment type="subunit">
    <text evidence="5">Homodimer.</text>
</comment>
<feature type="domain" description="Pyridoxine 5'-phosphate oxidase dimerisation C-terminal" evidence="8">
    <location>
        <begin position="179"/>
        <end position="221"/>
    </location>
</feature>
<dbReference type="EC" id="1.4.3.5" evidence="5"/>
<evidence type="ECO:0000259" key="7">
    <source>
        <dbReference type="Pfam" id="PF01243"/>
    </source>
</evidence>
<feature type="binding site" evidence="5 6">
    <location>
        <begin position="81"/>
        <end position="82"/>
    </location>
    <ligand>
        <name>FMN</name>
        <dbReference type="ChEBI" id="CHEBI:58210"/>
    </ligand>
</feature>
<accession>A0A420ED87</accession>
<feature type="binding site" evidence="5 6">
    <location>
        <position position="87"/>
    </location>
    <ligand>
        <name>FMN</name>
        <dbReference type="ChEBI" id="CHEBI:58210"/>
    </ligand>
</feature>
<dbReference type="PIRSF" id="PIRSF000190">
    <property type="entry name" value="Pyd_amn-ph_oxd"/>
    <property type="match status" value="1"/>
</dbReference>
<keyword evidence="5" id="KW-0664">Pyridoxine biosynthesis</keyword>
<comment type="similarity">
    <text evidence="1 5">Belongs to the pyridoxamine 5'-phosphate oxidase family.</text>
</comment>
<dbReference type="InterPro" id="IPR012349">
    <property type="entry name" value="Split_barrel_FMN-bd"/>
</dbReference>
<dbReference type="RefSeq" id="WP_120354715.1">
    <property type="nucleotide sequence ID" value="NZ_RAQO01000005.1"/>
</dbReference>
<feature type="binding site" evidence="5 6">
    <location>
        <begin position="66"/>
        <end position="71"/>
    </location>
    <ligand>
        <name>FMN</name>
        <dbReference type="ChEBI" id="CHEBI:58210"/>
    </ligand>
</feature>
<feature type="binding site" evidence="5 6">
    <location>
        <position position="192"/>
    </location>
    <ligand>
        <name>FMN</name>
        <dbReference type="ChEBI" id="CHEBI:58210"/>
    </ligand>
</feature>
<dbReference type="InterPro" id="IPR011576">
    <property type="entry name" value="Pyridox_Oxase_N"/>
</dbReference>
<reference evidence="9 10" key="1">
    <citation type="submission" date="2018-09" db="EMBL/GenBank/DDBJ databases">
        <authorList>
            <person name="Wang Z."/>
        </authorList>
    </citation>
    <scope>NUCLEOTIDE SEQUENCE [LARGE SCALE GENOMIC DNA]</scope>
    <source>
        <strain evidence="9 10">ALS 81</strain>
    </source>
</reference>
<dbReference type="GO" id="GO:0004733">
    <property type="term" value="F:pyridoxamine phosphate oxidase activity"/>
    <property type="evidence" value="ECO:0007669"/>
    <property type="project" value="UniProtKB-UniRule"/>
</dbReference>
<feature type="binding site" evidence="5 6">
    <location>
        <position position="88"/>
    </location>
    <ligand>
        <name>FMN</name>
        <dbReference type="ChEBI" id="CHEBI:58210"/>
    </ligand>
</feature>
<dbReference type="PANTHER" id="PTHR10851">
    <property type="entry name" value="PYRIDOXINE-5-PHOSPHATE OXIDASE"/>
    <property type="match status" value="1"/>
</dbReference>
<evidence type="ECO:0000256" key="5">
    <source>
        <dbReference type="HAMAP-Rule" id="MF_01629"/>
    </source>
</evidence>
<dbReference type="Gene3D" id="2.30.110.10">
    <property type="entry name" value="Electron Transport, Fmn-binding Protein, Chain A"/>
    <property type="match status" value="1"/>
</dbReference>
<dbReference type="Pfam" id="PF01243">
    <property type="entry name" value="PNPOx_N"/>
    <property type="match status" value="1"/>
</dbReference>
<dbReference type="NCBIfam" id="NF004231">
    <property type="entry name" value="PRK05679.1"/>
    <property type="match status" value="1"/>
</dbReference>
<keyword evidence="2 5" id="KW-0285">Flavoprotein</keyword>
<comment type="pathway">
    <text evidence="5">Cofactor metabolism; pyridoxal 5'-phosphate salvage; pyridoxal 5'-phosphate from pyridoxamine 5'-phosphate: step 1/1.</text>
</comment>
<evidence type="ECO:0000256" key="1">
    <source>
        <dbReference type="ARBA" id="ARBA00007301"/>
    </source>
</evidence>
<keyword evidence="3 5" id="KW-0288">FMN</keyword>
<keyword evidence="4 5" id="KW-0560">Oxidoreductase</keyword>
<dbReference type="Pfam" id="PF10590">
    <property type="entry name" value="PNP_phzG_C"/>
    <property type="match status" value="1"/>
</dbReference>
<feature type="domain" description="Pyridoxamine 5'-phosphate oxidase N-terminal" evidence="7">
    <location>
        <begin position="49"/>
        <end position="163"/>
    </location>
</feature>
<dbReference type="InterPro" id="IPR019740">
    <property type="entry name" value="Pyridox_Oxase_CS"/>
</dbReference>
<gene>
    <name evidence="5 9" type="primary">pdxH</name>
    <name evidence="9" type="ORF">DBZ36_09525</name>
</gene>
<dbReference type="EMBL" id="RAQO01000005">
    <property type="protein sequence ID" value="RKF18636.1"/>
    <property type="molecule type" value="Genomic_DNA"/>
</dbReference>
<feature type="binding site" evidence="5">
    <location>
        <position position="128"/>
    </location>
    <ligand>
        <name>substrate</name>
    </ligand>
</feature>
<feature type="binding site" evidence="5 6">
    <location>
        <position position="110"/>
    </location>
    <ligand>
        <name>FMN</name>
        <dbReference type="ChEBI" id="CHEBI:58210"/>
    </ligand>
</feature>
<keyword evidence="10" id="KW-1185">Reference proteome</keyword>
<comment type="pathway">
    <text evidence="5">Cofactor metabolism; pyridoxal 5'-phosphate salvage; pyridoxal 5'-phosphate from pyridoxine 5'-phosphate: step 1/1.</text>
</comment>
<feature type="binding site" evidence="5">
    <location>
        <position position="132"/>
    </location>
    <ligand>
        <name>substrate</name>
    </ligand>
</feature>
<feature type="binding site" evidence="5 6">
    <location>
        <begin position="145"/>
        <end position="146"/>
    </location>
    <ligand>
        <name>FMN</name>
        <dbReference type="ChEBI" id="CHEBI:58210"/>
    </ligand>
</feature>
<feature type="binding site" evidence="5 6">
    <location>
        <position position="202"/>
    </location>
    <ligand>
        <name>FMN</name>
        <dbReference type="ChEBI" id="CHEBI:58210"/>
    </ligand>
</feature>
<dbReference type="UniPathway" id="UPA01068">
    <property type="reaction ID" value="UER00304"/>
</dbReference>
<evidence type="ECO:0000259" key="8">
    <source>
        <dbReference type="Pfam" id="PF10590"/>
    </source>
</evidence>
<feature type="binding site" evidence="5">
    <location>
        <position position="136"/>
    </location>
    <ligand>
        <name>substrate</name>
    </ligand>
</feature>
<dbReference type="InterPro" id="IPR019576">
    <property type="entry name" value="Pyridoxamine_oxidase_dimer_C"/>
</dbReference>
<evidence type="ECO:0000256" key="2">
    <source>
        <dbReference type="ARBA" id="ARBA00022630"/>
    </source>
</evidence>
<comment type="cofactor">
    <cofactor evidence="5 6">
        <name>FMN</name>
        <dbReference type="ChEBI" id="CHEBI:58210"/>
    </cofactor>
    <text evidence="5 6">Binds 1 FMN per subunit.</text>
</comment>
<proteinExistence type="inferred from homology"/>
<comment type="function">
    <text evidence="5">Catalyzes the oxidation of either pyridoxine 5'-phosphate (PNP) or pyridoxamine 5'-phosphate (PMP) into pyridoxal 5'-phosphate (PLP).</text>
</comment>
<comment type="caution">
    <text evidence="9">The sequence shown here is derived from an EMBL/GenBank/DDBJ whole genome shotgun (WGS) entry which is preliminary data.</text>
</comment>
<dbReference type="PROSITE" id="PS01064">
    <property type="entry name" value="PYRIDOX_OXIDASE"/>
    <property type="match status" value="1"/>
</dbReference>
<dbReference type="GO" id="GO:0008615">
    <property type="term" value="P:pyridoxine biosynthetic process"/>
    <property type="evidence" value="ECO:0007669"/>
    <property type="project" value="UniProtKB-UniRule"/>
</dbReference>
<dbReference type="GO" id="GO:0010181">
    <property type="term" value="F:FMN binding"/>
    <property type="evidence" value="ECO:0007669"/>
    <property type="project" value="UniProtKB-UniRule"/>
</dbReference>
<dbReference type="Proteomes" id="UP000286482">
    <property type="component" value="Unassembled WGS sequence"/>
</dbReference>
<name>A0A420ED87_9ALTE</name>
<evidence type="ECO:0000256" key="3">
    <source>
        <dbReference type="ARBA" id="ARBA00022643"/>
    </source>
</evidence>
<dbReference type="PANTHER" id="PTHR10851:SF0">
    <property type="entry name" value="PYRIDOXINE-5'-PHOSPHATE OXIDASE"/>
    <property type="match status" value="1"/>
</dbReference>
<organism evidence="9 10">
    <name type="scientific">Alginatibacterium sediminis</name>
    <dbReference type="NCBI Taxonomy" id="2164068"/>
    <lineage>
        <taxon>Bacteria</taxon>
        <taxon>Pseudomonadati</taxon>
        <taxon>Pseudomonadota</taxon>
        <taxon>Gammaproteobacteria</taxon>
        <taxon>Alteromonadales</taxon>
        <taxon>Alteromonadaceae</taxon>
        <taxon>Alginatibacterium</taxon>
    </lineage>
</organism>
<comment type="catalytic activity">
    <reaction evidence="5">
        <text>pyridoxine 5'-phosphate + O2 = pyridoxal 5'-phosphate + H2O2</text>
        <dbReference type="Rhea" id="RHEA:15149"/>
        <dbReference type="ChEBI" id="CHEBI:15379"/>
        <dbReference type="ChEBI" id="CHEBI:16240"/>
        <dbReference type="ChEBI" id="CHEBI:58589"/>
        <dbReference type="ChEBI" id="CHEBI:597326"/>
        <dbReference type="EC" id="1.4.3.5"/>
    </reaction>
</comment>
<dbReference type="InterPro" id="IPR000659">
    <property type="entry name" value="Pyridox_Oxase"/>
</dbReference>
<dbReference type="HAMAP" id="MF_01629">
    <property type="entry name" value="PdxH"/>
    <property type="match status" value="1"/>
</dbReference>
<dbReference type="SUPFAM" id="SSF50475">
    <property type="entry name" value="FMN-binding split barrel"/>
    <property type="match status" value="1"/>
</dbReference>
<sequence length="221" mass="25657">MSIFQKIRCAITLGQGVLLELPEPTGQEDPFELFDTWLEAAKDSGIILPESMNISSVSSQGRPSSRMVLLKDFDTHGFVFFTNYQSRKAQDLEQNGFASLNFHWNILQRQVRIEGRVERVSVEESKAYFDSRAKGSRIGAWASHQSKVLANREELEAQFKYYQDKFAQVGNEIPYPEFWGGYRIVPDSIEFWQGKASRLHDRFRYHREQPQTAWQVERLSP</sequence>
<evidence type="ECO:0000256" key="4">
    <source>
        <dbReference type="ARBA" id="ARBA00023002"/>
    </source>
</evidence>
<evidence type="ECO:0000313" key="10">
    <source>
        <dbReference type="Proteomes" id="UP000286482"/>
    </source>
</evidence>
<evidence type="ECO:0000313" key="9">
    <source>
        <dbReference type="EMBL" id="RKF18636.1"/>
    </source>
</evidence>
<dbReference type="AlphaFoldDB" id="A0A420ED87"/>